<dbReference type="AlphaFoldDB" id="A0A2P2QSJ5"/>
<sequence>MLPVVFLCSELQFDVFITVTYHNLFPSKLLLVFSFSTLLLFHLHYQHE</sequence>
<evidence type="ECO:0000313" key="1">
    <source>
        <dbReference type="EMBL" id="MBX69992.1"/>
    </source>
</evidence>
<name>A0A2P2QSJ5_RHIMU</name>
<proteinExistence type="predicted"/>
<protein>
    <submittedName>
        <fullName evidence="1">Uncharacterized protein</fullName>
    </submittedName>
</protein>
<accession>A0A2P2QSJ5</accession>
<reference evidence="1" key="1">
    <citation type="submission" date="2018-02" db="EMBL/GenBank/DDBJ databases">
        <title>Rhizophora mucronata_Transcriptome.</title>
        <authorList>
            <person name="Meera S.P."/>
            <person name="Sreeshan A."/>
            <person name="Augustine A."/>
        </authorList>
    </citation>
    <scope>NUCLEOTIDE SEQUENCE</scope>
    <source>
        <tissue evidence="1">Leaf</tissue>
    </source>
</reference>
<organism evidence="1">
    <name type="scientific">Rhizophora mucronata</name>
    <name type="common">Asiatic mangrove</name>
    <dbReference type="NCBI Taxonomy" id="61149"/>
    <lineage>
        <taxon>Eukaryota</taxon>
        <taxon>Viridiplantae</taxon>
        <taxon>Streptophyta</taxon>
        <taxon>Embryophyta</taxon>
        <taxon>Tracheophyta</taxon>
        <taxon>Spermatophyta</taxon>
        <taxon>Magnoliopsida</taxon>
        <taxon>eudicotyledons</taxon>
        <taxon>Gunneridae</taxon>
        <taxon>Pentapetalae</taxon>
        <taxon>rosids</taxon>
        <taxon>fabids</taxon>
        <taxon>Malpighiales</taxon>
        <taxon>Rhizophoraceae</taxon>
        <taxon>Rhizophora</taxon>
    </lineage>
</organism>
<dbReference type="EMBL" id="GGEC01089508">
    <property type="protein sequence ID" value="MBX69992.1"/>
    <property type="molecule type" value="Transcribed_RNA"/>
</dbReference>